<organism evidence="2 3">
    <name type="scientific">Mycena belliarum</name>
    <dbReference type="NCBI Taxonomy" id="1033014"/>
    <lineage>
        <taxon>Eukaryota</taxon>
        <taxon>Fungi</taxon>
        <taxon>Dikarya</taxon>
        <taxon>Basidiomycota</taxon>
        <taxon>Agaricomycotina</taxon>
        <taxon>Agaricomycetes</taxon>
        <taxon>Agaricomycetidae</taxon>
        <taxon>Agaricales</taxon>
        <taxon>Marasmiineae</taxon>
        <taxon>Mycenaceae</taxon>
        <taxon>Mycena</taxon>
    </lineage>
</organism>
<dbReference type="EMBL" id="JARJCN010000016">
    <property type="protein sequence ID" value="KAJ7093475.1"/>
    <property type="molecule type" value="Genomic_DNA"/>
</dbReference>
<evidence type="ECO:0000313" key="3">
    <source>
        <dbReference type="Proteomes" id="UP001222325"/>
    </source>
</evidence>
<comment type="caution">
    <text evidence="2">The sequence shown here is derived from an EMBL/GenBank/DDBJ whole genome shotgun (WGS) entry which is preliminary data.</text>
</comment>
<gene>
    <name evidence="2" type="ORF">B0H15DRAFT_159599</name>
</gene>
<evidence type="ECO:0000313" key="2">
    <source>
        <dbReference type="EMBL" id="KAJ7093475.1"/>
    </source>
</evidence>
<accession>A0AAD6U771</accession>
<protein>
    <submittedName>
        <fullName evidence="2">Uncharacterized protein</fullName>
    </submittedName>
</protein>
<sequence>MHVQGILKLSPDSSPTGSPVPAPQRRRVSFHTDHAPKPISPFRLAMKGEWSMFKRPHAPQSESHGPSMHMHKPRLGVLFFGSTRGAVTSSASPGFRVSSHWEYFTQNIVRKRPSAKVLSRPMPMMHMRKPPAPPPVQVRERPSLKRKPNVKFAARAALAPPRAPTVGSFTRPRPQARVRRTELVILNCRAQEERRALRRTRSKALRRECHPYRVRFV</sequence>
<feature type="region of interest" description="Disordered" evidence="1">
    <location>
        <begin position="1"/>
        <end position="38"/>
    </location>
</feature>
<dbReference type="Proteomes" id="UP001222325">
    <property type="component" value="Unassembled WGS sequence"/>
</dbReference>
<dbReference type="AlphaFoldDB" id="A0AAD6U771"/>
<reference evidence="2" key="1">
    <citation type="submission" date="2023-03" db="EMBL/GenBank/DDBJ databases">
        <title>Massive genome expansion in bonnet fungi (Mycena s.s.) driven by repeated elements and novel gene families across ecological guilds.</title>
        <authorList>
            <consortium name="Lawrence Berkeley National Laboratory"/>
            <person name="Harder C.B."/>
            <person name="Miyauchi S."/>
            <person name="Viragh M."/>
            <person name="Kuo A."/>
            <person name="Thoen E."/>
            <person name="Andreopoulos B."/>
            <person name="Lu D."/>
            <person name="Skrede I."/>
            <person name="Drula E."/>
            <person name="Henrissat B."/>
            <person name="Morin E."/>
            <person name="Kohler A."/>
            <person name="Barry K."/>
            <person name="LaButti K."/>
            <person name="Morin E."/>
            <person name="Salamov A."/>
            <person name="Lipzen A."/>
            <person name="Mereny Z."/>
            <person name="Hegedus B."/>
            <person name="Baldrian P."/>
            <person name="Stursova M."/>
            <person name="Weitz H."/>
            <person name="Taylor A."/>
            <person name="Grigoriev I.V."/>
            <person name="Nagy L.G."/>
            <person name="Martin F."/>
            <person name="Kauserud H."/>
        </authorList>
    </citation>
    <scope>NUCLEOTIDE SEQUENCE</scope>
    <source>
        <strain evidence="2">CBHHK173m</strain>
    </source>
</reference>
<proteinExistence type="predicted"/>
<name>A0AAD6U771_9AGAR</name>
<evidence type="ECO:0000256" key="1">
    <source>
        <dbReference type="SAM" id="MobiDB-lite"/>
    </source>
</evidence>
<keyword evidence="3" id="KW-1185">Reference proteome</keyword>